<keyword evidence="1" id="KW-0472">Membrane</keyword>
<keyword evidence="1" id="KW-1133">Transmembrane helix</keyword>
<feature type="transmembrane region" description="Helical" evidence="1">
    <location>
        <begin position="113"/>
        <end position="136"/>
    </location>
</feature>
<evidence type="ECO:0000313" key="3">
    <source>
        <dbReference type="Proteomes" id="UP000202511"/>
    </source>
</evidence>
<dbReference type="KEGG" id="vg:23463456"/>
<accession>A0A0B5J4I7</accession>
<evidence type="ECO:0000313" key="2">
    <source>
        <dbReference type="EMBL" id="AJF98539.1"/>
    </source>
</evidence>
<protein>
    <submittedName>
        <fullName evidence="2">Uncharacterized protein</fullName>
    </submittedName>
</protein>
<evidence type="ECO:0000256" key="1">
    <source>
        <dbReference type="SAM" id="Phobius"/>
    </source>
</evidence>
<reference evidence="2 3" key="1">
    <citation type="journal article" date="2015" name="Parasitol. Res.">
        <title>Viruses in close associations with free-living amoebae.</title>
        <authorList>
            <person name="Scheid P."/>
        </authorList>
    </citation>
    <scope>NUCLEOTIDE SEQUENCE [LARGE SCALE GENOMIC DNA]</scope>
    <source>
        <strain evidence="2">KlaHel</strain>
    </source>
</reference>
<organism evidence="2 3">
    <name type="scientific">Pandoravirus inopinatum</name>
    <dbReference type="NCBI Taxonomy" id="1605721"/>
    <lineage>
        <taxon>Viruses</taxon>
        <taxon>Pandoravirus</taxon>
    </lineage>
</organism>
<name>A0A0B5J4I7_9VIRU</name>
<sequence>MTWFFATVAGGGLGVGGRAAGVRPLCRAVILALCRQTRIRRVSRADFAPSSPLLIFFPIGHLRRQTRVWSRLSTATVSFPFRLFFQTLPFSNWAAVVAHAPPAEATQKVAKNFFGRFAMIIFPFFFLIGGGAFSWGRRRQKSTSRRRVLPFAWPTPRAAFVPFALQPSKINRFGAWHMSKITSNIANGLPLARLKAQCRQATFFLFKWKHARKKKRPARRRL</sequence>
<dbReference type="RefSeq" id="YP_009120774.1">
    <property type="nucleotide sequence ID" value="NC_026440.1"/>
</dbReference>
<keyword evidence="1" id="KW-0812">Transmembrane</keyword>
<dbReference type="Proteomes" id="UP000202511">
    <property type="component" value="Segment"/>
</dbReference>
<proteinExistence type="predicted"/>
<dbReference type="GeneID" id="23463456"/>
<dbReference type="EMBL" id="KP136319">
    <property type="protein sequence ID" value="AJF98539.1"/>
    <property type="molecule type" value="Genomic_DNA"/>
</dbReference>